<dbReference type="AlphaFoldDB" id="B4R3V3"/>
<evidence type="ECO:0000313" key="1">
    <source>
        <dbReference type="EMBL" id="EDX16965.1"/>
    </source>
</evidence>
<sequence length="89" mass="9601">MSAMGDSVDCSTSRASVTAETEAIWPKAISRHMPTTTNLVMQQQTSVEEIPLLLYSANEGSSAGHSAGNAGRRFVAAAPAQRRRQQFYN</sequence>
<dbReference type="STRING" id="7240.B4R3V3"/>
<name>B4R3V3_DROSI</name>
<proteinExistence type="predicted"/>
<organism evidence="1 2">
    <name type="scientific">Drosophila simulans</name>
    <name type="common">Fruit fly</name>
    <dbReference type="NCBI Taxonomy" id="7240"/>
    <lineage>
        <taxon>Eukaryota</taxon>
        <taxon>Metazoa</taxon>
        <taxon>Ecdysozoa</taxon>
        <taxon>Arthropoda</taxon>
        <taxon>Hexapoda</taxon>
        <taxon>Insecta</taxon>
        <taxon>Pterygota</taxon>
        <taxon>Neoptera</taxon>
        <taxon>Endopterygota</taxon>
        <taxon>Diptera</taxon>
        <taxon>Brachycera</taxon>
        <taxon>Muscomorpha</taxon>
        <taxon>Ephydroidea</taxon>
        <taxon>Drosophilidae</taxon>
        <taxon>Drosophila</taxon>
        <taxon>Sophophora</taxon>
    </lineage>
</organism>
<keyword evidence="2" id="KW-1185">Reference proteome</keyword>
<reference evidence="1 2" key="1">
    <citation type="journal article" date="2007" name="Nature">
        <title>Evolution of genes and genomes on the Drosophila phylogeny.</title>
        <authorList>
            <consortium name="Drosophila 12 Genomes Consortium"/>
            <person name="Clark A.G."/>
            <person name="Eisen M.B."/>
            <person name="Smith D.R."/>
            <person name="Bergman C.M."/>
            <person name="Oliver B."/>
            <person name="Markow T.A."/>
            <person name="Kaufman T.C."/>
            <person name="Kellis M."/>
            <person name="Gelbart W."/>
            <person name="Iyer V.N."/>
            <person name="Pollard D.A."/>
            <person name="Sackton T.B."/>
            <person name="Larracuente A.M."/>
            <person name="Singh N.D."/>
            <person name="Abad J.P."/>
            <person name="Abt D.N."/>
            <person name="Adryan B."/>
            <person name="Aguade M."/>
            <person name="Akashi H."/>
            <person name="Anderson W.W."/>
            <person name="Aquadro C.F."/>
            <person name="Ardell D.H."/>
            <person name="Arguello R."/>
            <person name="Artieri C.G."/>
            <person name="Barbash D.A."/>
            <person name="Barker D."/>
            <person name="Barsanti P."/>
            <person name="Batterham P."/>
            <person name="Batzoglou S."/>
            <person name="Begun D."/>
            <person name="Bhutkar A."/>
            <person name="Blanco E."/>
            <person name="Bosak S.A."/>
            <person name="Bradley R.K."/>
            <person name="Brand A.D."/>
            <person name="Brent M.R."/>
            <person name="Brooks A.N."/>
            <person name="Brown R.H."/>
            <person name="Butlin R.K."/>
            <person name="Caggese C."/>
            <person name="Calvi B.R."/>
            <person name="Bernardo de Carvalho A."/>
            <person name="Caspi A."/>
            <person name="Castrezana S."/>
            <person name="Celniker S.E."/>
            <person name="Chang J.L."/>
            <person name="Chapple C."/>
            <person name="Chatterji S."/>
            <person name="Chinwalla A."/>
            <person name="Civetta A."/>
            <person name="Clifton S.W."/>
            <person name="Comeron J.M."/>
            <person name="Costello J.C."/>
            <person name="Coyne J.A."/>
            <person name="Daub J."/>
            <person name="David R.G."/>
            <person name="Delcher A.L."/>
            <person name="Delehaunty K."/>
            <person name="Do C.B."/>
            <person name="Ebling H."/>
            <person name="Edwards K."/>
            <person name="Eickbush T."/>
            <person name="Evans J.D."/>
            <person name="Filipski A."/>
            <person name="Findeiss S."/>
            <person name="Freyhult E."/>
            <person name="Fulton L."/>
            <person name="Fulton R."/>
            <person name="Garcia A.C."/>
            <person name="Gardiner A."/>
            <person name="Garfield D.A."/>
            <person name="Garvin B.E."/>
            <person name="Gibson G."/>
            <person name="Gilbert D."/>
            <person name="Gnerre S."/>
            <person name="Godfrey J."/>
            <person name="Good R."/>
            <person name="Gotea V."/>
            <person name="Gravely B."/>
            <person name="Greenberg A.J."/>
            <person name="Griffiths-Jones S."/>
            <person name="Gross S."/>
            <person name="Guigo R."/>
            <person name="Gustafson E.A."/>
            <person name="Haerty W."/>
            <person name="Hahn M.W."/>
            <person name="Halligan D.L."/>
            <person name="Halpern A.L."/>
            <person name="Halter G.M."/>
            <person name="Han M.V."/>
            <person name="Heger A."/>
            <person name="Hillier L."/>
            <person name="Hinrichs A.S."/>
            <person name="Holmes I."/>
            <person name="Hoskins R.A."/>
            <person name="Hubisz M.J."/>
            <person name="Hultmark D."/>
            <person name="Huntley M.A."/>
            <person name="Jaffe D.B."/>
            <person name="Jagadeeshan S."/>
            <person name="Jeck W.R."/>
            <person name="Johnson J."/>
            <person name="Jones C.D."/>
            <person name="Jordan W.C."/>
            <person name="Karpen G.H."/>
            <person name="Kataoka E."/>
            <person name="Keightley P.D."/>
            <person name="Kheradpour P."/>
            <person name="Kirkness E.F."/>
            <person name="Koerich L.B."/>
            <person name="Kristiansen K."/>
            <person name="Kudrna D."/>
            <person name="Kulathinal R.J."/>
            <person name="Kumar S."/>
            <person name="Kwok R."/>
            <person name="Lander E."/>
            <person name="Langley C.H."/>
            <person name="Lapoint R."/>
            <person name="Lazzaro B.P."/>
            <person name="Lee S.J."/>
            <person name="Levesque L."/>
            <person name="Li R."/>
            <person name="Lin C.F."/>
            <person name="Lin M.F."/>
            <person name="Lindblad-Toh K."/>
            <person name="Llopart A."/>
            <person name="Long M."/>
            <person name="Low L."/>
            <person name="Lozovsky E."/>
            <person name="Lu J."/>
            <person name="Luo M."/>
            <person name="Machado C.A."/>
            <person name="Makalowski W."/>
            <person name="Marzo M."/>
            <person name="Matsuda M."/>
            <person name="Matzkin L."/>
            <person name="McAllister B."/>
            <person name="McBride C.S."/>
            <person name="McKernan B."/>
            <person name="McKernan K."/>
            <person name="Mendez-Lago M."/>
            <person name="Minx P."/>
            <person name="Mollenhauer M.U."/>
            <person name="Montooth K."/>
            <person name="Mount S.M."/>
            <person name="Mu X."/>
            <person name="Myers E."/>
            <person name="Negre B."/>
            <person name="Newfeld S."/>
            <person name="Nielsen R."/>
            <person name="Noor M.A."/>
            <person name="O'Grady P."/>
            <person name="Pachter L."/>
            <person name="Papaceit M."/>
            <person name="Parisi M.J."/>
            <person name="Parisi M."/>
            <person name="Parts L."/>
            <person name="Pedersen J.S."/>
            <person name="Pesole G."/>
            <person name="Phillippy A.M."/>
            <person name="Ponting C.P."/>
            <person name="Pop M."/>
            <person name="Porcelli D."/>
            <person name="Powell J.R."/>
            <person name="Prohaska S."/>
            <person name="Pruitt K."/>
            <person name="Puig M."/>
            <person name="Quesneville H."/>
            <person name="Ram K.R."/>
            <person name="Rand D."/>
            <person name="Rasmussen M.D."/>
            <person name="Reed L.K."/>
            <person name="Reenan R."/>
            <person name="Reily A."/>
            <person name="Remington K.A."/>
            <person name="Rieger T.T."/>
            <person name="Ritchie M.G."/>
            <person name="Robin C."/>
            <person name="Rogers Y.H."/>
            <person name="Rohde C."/>
            <person name="Rozas J."/>
            <person name="Rubenfield M.J."/>
            <person name="Ruiz A."/>
            <person name="Russo S."/>
            <person name="Salzberg S.L."/>
            <person name="Sanchez-Gracia A."/>
            <person name="Saranga D.J."/>
            <person name="Sato H."/>
            <person name="Schaeffer S.W."/>
            <person name="Schatz M.C."/>
            <person name="Schlenke T."/>
            <person name="Schwartz R."/>
            <person name="Segarra C."/>
            <person name="Singh R.S."/>
            <person name="Sirot L."/>
            <person name="Sirota M."/>
            <person name="Sisneros N.B."/>
            <person name="Smith C.D."/>
            <person name="Smith T.F."/>
            <person name="Spieth J."/>
            <person name="Stage D.E."/>
            <person name="Stark A."/>
            <person name="Stephan W."/>
            <person name="Strausberg R.L."/>
            <person name="Strempel S."/>
            <person name="Sturgill D."/>
            <person name="Sutton G."/>
            <person name="Sutton G.G."/>
            <person name="Tao W."/>
            <person name="Teichmann S."/>
            <person name="Tobari Y.N."/>
            <person name="Tomimura Y."/>
            <person name="Tsolas J.M."/>
            <person name="Valente V.L."/>
            <person name="Venter E."/>
            <person name="Venter J.C."/>
            <person name="Vicario S."/>
            <person name="Vieira F.G."/>
            <person name="Vilella A.J."/>
            <person name="Villasante A."/>
            <person name="Walenz B."/>
            <person name="Wang J."/>
            <person name="Wasserman M."/>
            <person name="Watts T."/>
            <person name="Wilson D."/>
            <person name="Wilson R.K."/>
            <person name="Wing R.A."/>
            <person name="Wolfner M.F."/>
            <person name="Wong A."/>
            <person name="Wong G.K."/>
            <person name="Wu C.I."/>
            <person name="Wu G."/>
            <person name="Yamamoto D."/>
            <person name="Yang H.P."/>
            <person name="Yang S.P."/>
            <person name="Yorke J.A."/>
            <person name="Yoshida K."/>
            <person name="Zdobnov E."/>
            <person name="Zhang P."/>
            <person name="Zhang Y."/>
            <person name="Zimin A.V."/>
            <person name="Baldwin J."/>
            <person name="Abdouelleil A."/>
            <person name="Abdulkadir J."/>
            <person name="Abebe A."/>
            <person name="Abera B."/>
            <person name="Abreu J."/>
            <person name="Acer S.C."/>
            <person name="Aftuck L."/>
            <person name="Alexander A."/>
            <person name="An P."/>
            <person name="Anderson E."/>
            <person name="Anderson S."/>
            <person name="Arachi H."/>
            <person name="Azer M."/>
            <person name="Bachantsang P."/>
            <person name="Barry A."/>
            <person name="Bayul T."/>
            <person name="Berlin A."/>
            <person name="Bessette D."/>
            <person name="Bloom T."/>
            <person name="Blye J."/>
            <person name="Boguslavskiy L."/>
            <person name="Bonnet C."/>
            <person name="Boukhgalter B."/>
            <person name="Bourzgui I."/>
            <person name="Brown A."/>
            <person name="Cahill P."/>
            <person name="Channer S."/>
            <person name="Cheshatsang Y."/>
            <person name="Chuda L."/>
            <person name="Citroen M."/>
            <person name="Collymore A."/>
            <person name="Cooke P."/>
            <person name="Costello M."/>
            <person name="D'Aco K."/>
            <person name="Daza R."/>
            <person name="De Haan G."/>
            <person name="DeGray S."/>
            <person name="DeMaso C."/>
            <person name="Dhargay N."/>
            <person name="Dooley K."/>
            <person name="Dooley E."/>
            <person name="Doricent M."/>
            <person name="Dorje P."/>
            <person name="Dorjee K."/>
            <person name="Dupes A."/>
            <person name="Elong R."/>
            <person name="Falk J."/>
            <person name="Farina A."/>
            <person name="Faro S."/>
            <person name="Ferguson D."/>
            <person name="Fisher S."/>
            <person name="Foley C.D."/>
            <person name="Franke A."/>
            <person name="Friedrich D."/>
            <person name="Gadbois L."/>
            <person name="Gearin G."/>
            <person name="Gearin C.R."/>
            <person name="Giannoukos G."/>
            <person name="Goode T."/>
            <person name="Graham J."/>
            <person name="Grandbois E."/>
            <person name="Grewal S."/>
            <person name="Gyaltsen K."/>
            <person name="Hafez N."/>
            <person name="Hagos B."/>
            <person name="Hall J."/>
            <person name="Henson C."/>
            <person name="Hollinger A."/>
            <person name="Honan T."/>
            <person name="Huard M.D."/>
            <person name="Hughes L."/>
            <person name="Hurhula B."/>
            <person name="Husby M.E."/>
            <person name="Kamat A."/>
            <person name="Kanga B."/>
            <person name="Kashin S."/>
            <person name="Khazanovich D."/>
            <person name="Kisner P."/>
            <person name="Lance K."/>
            <person name="Lara M."/>
            <person name="Lee W."/>
            <person name="Lennon N."/>
            <person name="Letendre F."/>
            <person name="LeVine R."/>
            <person name="Lipovsky A."/>
            <person name="Liu X."/>
            <person name="Liu J."/>
            <person name="Liu S."/>
            <person name="Lokyitsang T."/>
            <person name="Lokyitsang Y."/>
            <person name="Lubonja R."/>
            <person name="Lui A."/>
            <person name="MacDonald P."/>
            <person name="Magnisalis V."/>
            <person name="Maru K."/>
            <person name="Matthews C."/>
            <person name="McCusker W."/>
            <person name="McDonough S."/>
            <person name="Mehta T."/>
            <person name="Meldrim J."/>
            <person name="Meneus L."/>
            <person name="Mihai O."/>
            <person name="Mihalev A."/>
            <person name="Mihova T."/>
            <person name="Mittelman R."/>
            <person name="Mlenga V."/>
            <person name="Montmayeur A."/>
            <person name="Mulrain L."/>
            <person name="Navidi A."/>
            <person name="Naylor J."/>
            <person name="Negash T."/>
            <person name="Nguyen T."/>
            <person name="Nguyen N."/>
            <person name="Nicol R."/>
            <person name="Norbu C."/>
            <person name="Norbu N."/>
            <person name="Novod N."/>
            <person name="O'Neill B."/>
            <person name="Osman S."/>
            <person name="Markiewicz E."/>
            <person name="Oyono O.L."/>
            <person name="Patti C."/>
            <person name="Phunkhang P."/>
            <person name="Pierre F."/>
            <person name="Priest M."/>
            <person name="Raghuraman S."/>
            <person name="Rege F."/>
            <person name="Reyes R."/>
            <person name="Rise C."/>
            <person name="Rogov P."/>
            <person name="Ross K."/>
            <person name="Ryan E."/>
            <person name="Settipalli S."/>
            <person name="Shea T."/>
            <person name="Sherpa N."/>
            <person name="Shi L."/>
            <person name="Shih D."/>
            <person name="Sparrow T."/>
            <person name="Spaulding J."/>
            <person name="Stalker J."/>
            <person name="Stange-Thomann N."/>
            <person name="Stavropoulos S."/>
            <person name="Stone C."/>
            <person name="Strader C."/>
            <person name="Tesfaye S."/>
            <person name="Thomson T."/>
            <person name="Thoulutsang Y."/>
            <person name="Thoulutsang D."/>
            <person name="Topham K."/>
            <person name="Topping I."/>
            <person name="Tsamla T."/>
            <person name="Vassiliev H."/>
            <person name="Vo A."/>
            <person name="Wangchuk T."/>
            <person name="Wangdi T."/>
            <person name="Weiand M."/>
            <person name="Wilkinson J."/>
            <person name="Wilson A."/>
            <person name="Yadav S."/>
            <person name="Young G."/>
            <person name="Yu Q."/>
            <person name="Zembek L."/>
            <person name="Zhong D."/>
            <person name="Zimmer A."/>
            <person name="Zwirko Z."/>
            <person name="Jaffe D.B."/>
            <person name="Alvarez P."/>
            <person name="Brockman W."/>
            <person name="Butler J."/>
            <person name="Chin C."/>
            <person name="Gnerre S."/>
            <person name="Grabherr M."/>
            <person name="Kleber M."/>
            <person name="Mauceli E."/>
            <person name="MacCallum I."/>
        </authorList>
    </citation>
    <scope>NUCLEOTIDE SEQUENCE [LARGE SCALE GENOMIC DNA]</scope>
    <source>
        <strain evidence="2">white501</strain>
    </source>
</reference>
<dbReference type="HOGENOM" id="CLU_2457186_0_0_1"/>
<dbReference type="EMBL" id="CM000366">
    <property type="protein sequence ID" value="EDX16965.1"/>
    <property type="molecule type" value="Genomic_DNA"/>
</dbReference>
<evidence type="ECO:0000313" key="2">
    <source>
        <dbReference type="Proteomes" id="UP000000304"/>
    </source>
</evidence>
<protein>
    <submittedName>
        <fullName evidence="1">GD16347</fullName>
    </submittedName>
</protein>
<accession>B4R3V3</accession>
<gene>
    <name evidence="1" type="primary">Dsim\GD16347</name>
    <name evidence="1" type="ORF">Dsim_GD16347</name>
</gene>
<dbReference type="Proteomes" id="UP000000304">
    <property type="component" value="Chromosome X"/>
</dbReference>